<organism evidence="1 2">
    <name type="scientific">Tetrapyrgos nigripes</name>
    <dbReference type="NCBI Taxonomy" id="182062"/>
    <lineage>
        <taxon>Eukaryota</taxon>
        <taxon>Fungi</taxon>
        <taxon>Dikarya</taxon>
        <taxon>Basidiomycota</taxon>
        <taxon>Agaricomycotina</taxon>
        <taxon>Agaricomycetes</taxon>
        <taxon>Agaricomycetidae</taxon>
        <taxon>Agaricales</taxon>
        <taxon>Marasmiineae</taxon>
        <taxon>Marasmiaceae</taxon>
        <taxon>Tetrapyrgos</taxon>
    </lineage>
</organism>
<dbReference type="EMBL" id="JAACJM010000273">
    <property type="protein sequence ID" value="KAF5334027.1"/>
    <property type="molecule type" value="Genomic_DNA"/>
</dbReference>
<name>A0A8H5C4W1_9AGAR</name>
<accession>A0A8H5C4W1</accession>
<dbReference type="Proteomes" id="UP000559256">
    <property type="component" value="Unassembled WGS sequence"/>
</dbReference>
<protein>
    <submittedName>
        <fullName evidence="1">Uncharacterized protein</fullName>
    </submittedName>
</protein>
<gene>
    <name evidence="1" type="ORF">D9758_017409</name>
</gene>
<dbReference type="AlphaFoldDB" id="A0A8H5C4W1"/>
<keyword evidence="2" id="KW-1185">Reference proteome</keyword>
<evidence type="ECO:0000313" key="1">
    <source>
        <dbReference type="EMBL" id="KAF5334027.1"/>
    </source>
</evidence>
<evidence type="ECO:0000313" key="2">
    <source>
        <dbReference type="Proteomes" id="UP000559256"/>
    </source>
</evidence>
<proteinExistence type="predicted"/>
<reference evidence="1 2" key="1">
    <citation type="journal article" date="2020" name="ISME J.">
        <title>Uncovering the hidden diversity of litter-decomposition mechanisms in mushroom-forming fungi.</title>
        <authorList>
            <person name="Floudas D."/>
            <person name="Bentzer J."/>
            <person name="Ahren D."/>
            <person name="Johansson T."/>
            <person name="Persson P."/>
            <person name="Tunlid A."/>
        </authorList>
    </citation>
    <scope>NUCLEOTIDE SEQUENCE [LARGE SCALE GENOMIC DNA]</scope>
    <source>
        <strain evidence="1 2">CBS 291.85</strain>
    </source>
</reference>
<comment type="caution">
    <text evidence="1">The sequence shown here is derived from an EMBL/GenBank/DDBJ whole genome shotgun (WGS) entry which is preliminary data.</text>
</comment>
<sequence length="186" mass="21183">MGRLINQSSWSEVWSKRDGKMIVRSQRLSSRFQTFYLKRSPSTNRRQNYCIKTLKTAPLPVSQHSSHEPCSFPCLRRFEAVYSKVPNLALVTSSATITTSTTTSSPSFPRYCNCCSATSSFNAWPKTHTLTDFRDVTPTANACTFSGIHLETTIWTVKQVVVKQVTVSDKIQALKPWDARRRKQRL</sequence>